<keyword evidence="3" id="KW-1185">Reference proteome</keyword>
<dbReference type="EMBL" id="BTRK01000006">
    <property type="protein sequence ID" value="GMR58561.1"/>
    <property type="molecule type" value="Genomic_DNA"/>
</dbReference>
<dbReference type="PANTHER" id="PTHR22989:SF20">
    <property type="entry name" value="USP DOMAIN-CONTAINING PROTEIN"/>
    <property type="match status" value="1"/>
</dbReference>
<protein>
    <recommendedName>
        <fullName evidence="4">Methyltransferase</fullName>
    </recommendedName>
</protein>
<evidence type="ECO:0000256" key="1">
    <source>
        <dbReference type="SAM" id="Phobius"/>
    </source>
</evidence>
<gene>
    <name evidence="2" type="ORF">PMAYCL1PPCAC_28756</name>
</gene>
<evidence type="ECO:0008006" key="4">
    <source>
        <dbReference type="Google" id="ProtNLM"/>
    </source>
</evidence>
<accession>A0AAN5IDF5</accession>
<organism evidence="2 3">
    <name type="scientific">Pristionchus mayeri</name>
    <dbReference type="NCBI Taxonomy" id="1317129"/>
    <lineage>
        <taxon>Eukaryota</taxon>
        <taxon>Metazoa</taxon>
        <taxon>Ecdysozoa</taxon>
        <taxon>Nematoda</taxon>
        <taxon>Chromadorea</taxon>
        <taxon>Rhabditida</taxon>
        <taxon>Rhabditina</taxon>
        <taxon>Diplogasteromorpha</taxon>
        <taxon>Diplogasteroidea</taxon>
        <taxon>Neodiplogasteridae</taxon>
        <taxon>Pristionchus</taxon>
    </lineage>
</organism>
<dbReference type="PANTHER" id="PTHR22989">
    <property type="entry name" value="UNCHARACTERIZED DUF13 C.ELEGANS"/>
    <property type="match status" value="1"/>
</dbReference>
<proteinExistence type="predicted"/>
<feature type="transmembrane region" description="Helical" evidence="1">
    <location>
        <begin position="35"/>
        <end position="51"/>
    </location>
</feature>
<evidence type="ECO:0000313" key="2">
    <source>
        <dbReference type="EMBL" id="GMR58561.1"/>
    </source>
</evidence>
<name>A0AAN5IDF5_9BILA</name>
<keyword evidence="1" id="KW-1133">Transmembrane helix</keyword>
<keyword evidence="1" id="KW-0472">Membrane</keyword>
<evidence type="ECO:0000313" key="3">
    <source>
        <dbReference type="Proteomes" id="UP001328107"/>
    </source>
</evidence>
<comment type="caution">
    <text evidence="2">The sequence shown here is derived from an EMBL/GenBank/DDBJ whole genome shotgun (WGS) entry which is preliminary data.</text>
</comment>
<keyword evidence="1" id="KW-0812">Transmembrane</keyword>
<reference evidence="3" key="1">
    <citation type="submission" date="2022-10" db="EMBL/GenBank/DDBJ databases">
        <title>Genome assembly of Pristionchus species.</title>
        <authorList>
            <person name="Yoshida K."/>
            <person name="Sommer R.J."/>
        </authorList>
    </citation>
    <scope>NUCLEOTIDE SEQUENCE [LARGE SCALE GENOMIC DNA]</scope>
    <source>
        <strain evidence="3">RS5460</strain>
    </source>
</reference>
<sequence>MSGSEYFDLHEHPLERKHKMCHRLSFPSMQMNRKWFALSIFTLLFLFYVLLKIELEQLNIDFPSITGEHSLIMLMLFGWDPMQDWTNCMSKKLLNRKKDWEWEELDGAVTECGDMTPVRKIEVKRFGSDEFSRFGVTTGARQSTLVSFGPLNTIAEEALRESQPQLIFHGVNSSNLIINSSFHAIGRIHTIDFEETPIFSLKKLSHNQKELISLLQDKVQRSFIDHLWINAGSFGHEFLSLMHRGGPLDAENIEVCQVNFEMRSPSTEQRDHFASFLAKSLQHQRFYFVRSELQKDRYLAYFINMENAACITKYFLRFF</sequence>
<dbReference type="AlphaFoldDB" id="A0AAN5IDF5"/>
<dbReference type="Proteomes" id="UP001328107">
    <property type="component" value="Unassembled WGS sequence"/>
</dbReference>